<dbReference type="PIRSF" id="PIRSF036956">
    <property type="entry name" value="Hrs_Vps27"/>
    <property type="match status" value="1"/>
</dbReference>
<dbReference type="SUPFAM" id="SSF48464">
    <property type="entry name" value="ENTH/VHS domain"/>
    <property type="match status" value="1"/>
</dbReference>
<dbReference type="InterPro" id="IPR008942">
    <property type="entry name" value="ENTH_VHS"/>
</dbReference>
<evidence type="ECO:0000259" key="13">
    <source>
        <dbReference type="PROSITE" id="PS50178"/>
    </source>
</evidence>
<feature type="compositionally biased region" description="Polar residues" evidence="12">
    <location>
        <begin position="287"/>
        <end position="298"/>
    </location>
</feature>
<dbReference type="InterPro" id="IPR003903">
    <property type="entry name" value="UIM_dom"/>
</dbReference>
<dbReference type="InterPro" id="IPR000306">
    <property type="entry name" value="Znf_FYVE"/>
</dbReference>
<evidence type="ECO:0000256" key="7">
    <source>
        <dbReference type="ARBA" id="ARBA00022771"/>
    </source>
</evidence>
<dbReference type="GO" id="GO:0035091">
    <property type="term" value="F:phosphatidylinositol binding"/>
    <property type="evidence" value="ECO:0007669"/>
    <property type="project" value="InterPro"/>
</dbReference>
<protein>
    <recommendedName>
        <fullName evidence="3 10">Vacuolar protein sorting-associated protein 27</fullName>
    </recommendedName>
</protein>
<comment type="function">
    <text evidence="10">Component of the ESCRT-0 complex which is the sorting receptor for ubiquitinated cargo proteins at the multivesicular body (MVB) and recruits ESCRT-I to the MVB outer membrane.</text>
</comment>
<evidence type="ECO:0000313" key="16">
    <source>
        <dbReference type="Proteomes" id="UP000217199"/>
    </source>
</evidence>
<dbReference type="SMART" id="SM00726">
    <property type="entry name" value="UIM"/>
    <property type="match status" value="2"/>
</dbReference>
<dbReference type="GO" id="GO:0007034">
    <property type="term" value="P:vacuolar transport"/>
    <property type="evidence" value="ECO:0007669"/>
    <property type="project" value="UniProtKB-ARBA"/>
</dbReference>
<dbReference type="Gene3D" id="1.20.5.1940">
    <property type="match status" value="1"/>
</dbReference>
<reference evidence="15 16" key="1">
    <citation type="journal article" date="2017" name="Mol. Ecol.">
        <title>Comparative and population genomic landscape of Phellinus noxius: A hypervariable fungus causing root rot in trees.</title>
        <authorList>
            <person name="Chung C.L."/>
            <person name="Lee T.J."/>
            <person name="Akiba M."/>
            <person name="Lee H.H."/>
            <person name="Kuo T.H."/>
            <person name="Liu D."/>
            <person name="Ke H.M."/>
            <person name="Yokoi T."/>
            <person name="Roa M.B."/>
            <person name="Lu M.J."/>
            <person name="Chang Y.Y."/>
            <person name="Ann P.J."/>
            <person name="Tsai J.N."/>
            <person name="Chen C.Y."/>
            <person name="Tzean S.S."/>
            <person name="Ota Y."/>
            <person name="Hattori T."/>
            <person name="Sahashi N."/>
            <person name="Liou R.F."/>
            <person name="Kikuchi T."/>
            <person name="Tsai I.J."/>
        </authorList>
    </citation>
    <scope>NUCLEOTIDE SEQUENCE [LARGE SCALE GENOMIC DNA]</scope>
    <source>
        <strain evidence="15 16">FFPRI411160</strain>
    </source>
</reference>
<dbReference type="OrthoDB" id="957735at2759"/>
<dbReference type="Gene3D" id="6.10.140.100">
    <property type="match status" value="1"/>
</dbReference>
<feature type="region of interest" description="Disordered" evidence="12">
    <location>
        <begin position="464"/>
        <end position="517"/>
    </location>
</feature>
<gene>
    <name evidence="15" type="ORF">PNOK_0160500</name>
</gene>
<dbReference type="GO" id="GO:0010008">
    <property type="term" value="C:endosome membrane"/>
    <property type="evidence" value="ECO:0007669"/>
    <property type="project" value="UniProtKB-SubCell"/>
</dbReference>
<evidence type="ECO:0000256" key="10">
    <source>
        <dbReference type="PIRNR" id="PIRNR036956"/>
    </source>
</evidence>
<keyword evidence="16" id="KW-1185">Reference proteome</keyword>
<dbReference type="Gene3D" id="3.30.40.10">
    <property type="entry name" value="Zinc/RING finger domain, C3HC4 (zinc finger)"/>
    <property type="match status" value="1"/>
</dbReference>
<feature type="domain" description="FYVE-type" evidence="13">
    <location>
        <begin position="171"/>
        <end position="231"/>
    </location>
</feature>
<dbReference type="GO" id="GO:0032456">
    <property type="term" value="P:endocytic recycling"/>
    <property type="evidence" value="ECO:0007669"/>
    <property type="project" value="TreeGrafter"/>
</dbReference>
<comment type="subcellular location">
    <subcellularLocation>
        <location evidence="1 10">Endosome membrane</location>
        <topology evidence="1 10">Peripheral membrane protein</topology>
        <orientation evidence="1 10">Cytoplasmic side</orientation>
    </subcellularLocation>
</comment>
<comment type="subunit">
    <text evidence="10">Component of the ESCRT-0 complex composed of HSE1 and VPS27.</text>
</comment>
<comment type="similarity">
    <text evidence="2 10">Belongs to the VPS27 family.</text>
</comment>
<feature type="region of interest" description="Disordered" evidence="12">
    <location>
        <begin position="579"/>
        <end position="652"/>
    </location>
</feature>
<name>A0A286UPZ0_9AGAM</name>
<dbReference type="Pfam" id="PF02809">
    <property type="entry name" value="UIM"/>
    <property type="match status" value="2"/>
</dbReference>
<dbReference type="PANTHER" id="PTHR46275">
    <property type="entry name" value="HEPATOCYTE GROWTH FACTOR-REGULATED TYROSINE KINASE SUBSTRATE"/>
    <property type="match status" value="1"/>
</dbReference>
<dbReference type="PANTHER" id="PTHR46275:SF1">
    <property type="entry name" value="HEPATOCYTE GROWTH FACTOR-REGULATED TYROSINE KINASE SUBSTRATE"/>
    <property type="match status" value="1"/>
</dbReference>
<dbReference type="Proteomes" id="UP000217199">
    <property type="component" value="Unassembled WGS sequence"/>
</dbReference>
<dbReference type="CDD" id="cd16979">
    <property type="entry name" value="VHS_Vps27"/>
    <property type="match status" value="1"/>
</dbReference>
<feature type="compositionally biased region" description="Low complexity" evidence="12">
    <location>
        <begin position="579"/>
        <end position="615"/>
    </location>
</feature>
<dbReference type="InParanoid" id="A0A286UPZ0"/>
<dbReference type="PROSITE" id="PS50178">
    <property type="entry name" value="ZF_FYVE"/>
    <property type="match status" value="1"/>
</dbReference>
<dbReference type="SMART" id="SM00064">
    <property type="entry name" value="FYVE"/>
    <property type="match status" value="1"/>
</dbReference>
<dbReference type="STRING" id="2282107.A0A286UPZ0"/>
<dbReference type="PROSITE" id="PS50179">
    <property type="entry name" value="VHS"/>
    <property type="match status" value="1"/>
</dbReference>
<dbReference type="SUPFAM" id="SSF57903">
    <property type="entry name" value="FYVE/PHD zinc finger"/>
    <property type="match status" value="1"/>
</dbReference>
<evidence type="ECO:0000259" key="14">
    <source>
        <dbReference type="PROSITE" id="PS50179"/>
    </source>
</evidence>
<keyword evidence="9 10" id="KW-0472">Membrane</keyword>
<evidence type="ECO:0000256" key="1">
    <source>
        <dbReference type="ARBA" id="ARBA00004125"/>
    </source>
</evidence>
<feature type="domain" description="VHS" evidence="14">
    <location>
        <begin position="29"/>
        <end position="151"/>
    </location>
</feature>
<dbReference type="SMART" id="SM00288">
    <property type="entry name" value="VHS"/>
    <property type="match status" value="1"/>
</dbReference>
<dbReference type="GO" id="GO:0005769">
    <property type="term" value="C:early endosome"/>
    <property type="evidence" value="ECO:0007669"/>
    <property type="project" value="TreeGrafter"/>
</dbReference>
<keyword evidence="5" id="KW-0677">Repeat</keyword>
<dbReference type="EMBL" id="NBII01000002">
    <property type="protein sequence ID" value="PAV21648.1"/>
    <property type="molecule type" value="Genomic_DNA"/>
</dbReference>
<dbReference type="Gene3D" id="1.25.40.90">
    <property type="match status" value="1"/>
</dbReference>
<keyword evidence="8" id="KW-0862">Zinc</keyword>
<comment type="caution">
    <text evidence="15">The sequence shown here is derived from an EMBL/GenBank/DDBJ whole genome shotgun (WGS) entry which is preliminary data.</text>
</comment>
<dbReference type="GO" id="GO:0043130">
    <property type="term" value="F:ubiquitin binding"/>
    <property type="evidence" value="ECO:0007669"/>
    <property type="project" value="InterPro"/>
</dbReference>
<proteinExistence type="inferred from homology"/>
<dbReference type="Pfam" id="PF00790">
    <property type="entry name" value="VHS"/>
    <property type="match status" value="1"/>
</dbReference>
<evidence type="ECO:0000256" key="3">
    <source>
        <dbReference type="ARBA" id="ARBA00017753"/>
    </source>
</evidence>
<keyword evidence="6 10" id="KW-0967">Endosome</keyword>
<dbReference type="CDD" id="cd15735">
    <property type="entry name" value="FYVE_spVPS27p_like"/>
    <property type="match status" value="1"/>
</dbReference>
<accession>A0A286UPZ0</accession>
<dbReference type="InterPro" id="IPR017455">
    <property type="entry name" value="Znf_FYVE-rel"/>
</dbReference>
<dbReference type="Pfam" id="PF01363">
    <property type="entry name" value="FYVE"/>
    <property type="match status" value="1"/>
</dbReference>
<keyword evidence="7 11" id="KW-0863">Zinc-finger</keyword>
<dbReference type="CDD" id="cd21385">
    <property type="entry name" value="GAT_Vps27"/>
    <property type="match status" value="1"/>
</dbReference>
<evidence type="ECO:0000256" key="5">
    <source>
        <dbReference type="ARBA" id="ARBA00022737"/>
    </source>
</evidence>
<dbReference type="AlphaFoldDB" id="A0A286UPZ0"/>
<evidence type="ECO:0000256" key="2">
    <source>
        <dbReference type="ARBA" id="ARBA00008597"/>
    </source>
</evidence>
<sequence length="683" mass="75407">MSLTGWLWGSSQVDEAVDKATSELLPAGTEDIALNLEISDQIRSKSVQPKDAMRALKRRLNHKNPNVQLLALNLTDTCVKNGGDHFLVEVASREFMDNLVSILKIPVLNLDVKNRILRYIQNWAVAFEGKISLSYVDHTYKTLKMEGFTFPPRDLAISSSAMVDTQTAPEWIDSDVCLRCRTAFTFTNRKHHCRNCGQVFDQQCSSKLLPLPHYGIQDSVRVCDGCYAKLTKVKGGKDDRKHHRSQSTRHRSGRELADEELQRAIQLSLEEVGAANVNGRHHRPGYTPSQPEPSNWQASEPPLINRSTRPGQAYEDEEDDPDLRAAIEASLREANAPKASAPIPVETPRSESQSFVYPQAHSYPTTSSVVAPAQPNYDLQPLESDVILTFSQTIQEIEARGGSDISRFPAVNELYDKANGLRPKLALSLDDTDRKQKLLMEMQEKLSEAVKLYDGLLTQQLSRPTWRTQTTQNLGRSNSTTGAYSQWTTGQSSSANPYATQTSYNPIQSAQGPVTSASYTPNSQAVYQNEIQSYTVPQQISSPPPVSQVYQNAASPPPVQVPIYQQQYIAPLPASIQTSPPIAASSPPAVPIPSSYPGSAGIPQQQTPQQQHYPPQSSPPSPAKTRFPTVSIFKPATRTYTGSSTSSNASFPFRPDYSSTIYNELCTAVVKSWASRKEGSNVD</sequence>
<dbReference type="FunFam" id="3.30.40.10:FF:000161">
    <property type="entry name" value="Vacuolar protein sorting-associated protein 27"/>
    <property type="match status" value="1"/>
</dbReference>
<evidence type="ECO:0000313" key="15">
    <source>
        <dbReference type="EMBL" id="PAV21648.1"/>
    </source>
</evidence>
<evidence type="ECO:0000256" key="4">
    <source>
        <dbReference type="ARBA" id="ARBA00022723"/>
    </source>
</evidence>
<feature type="region of interest" description="Disordered" evidence="12">
    <location>
        <begin position="234"/>
        <end position="257"/>
    </location>
</feature>
<dbReference type="InterPro" id="IPR011011">
    <property type="entry name" value="Znf_FYVE_PHD"/>
</dbReference>
<evidence type="ECO:0000256" key="9">
    <source>
        <dbReference type="ARBA" id="ARBA00023136"/>
    </source>
</evidence>
<dbReference type="InterPro" id="IPR002014">
    <property type="entry name" value="VHS_dom"/>
</dbReference>
<evidence type="ECO:0000256" key="6">
    <source>
        <dbReference type="ARBA" id="ARBA00022753"/>
    </source>
</evidence>
<feature type="region of interest" description="Disordered" evidence="12">
    <location>
        <begin position="278"/>
        <end position="320"/>
    </location>
</feature>
<dbReference type="InterPro" id="IPR017073">
    <property type="entry name" value="HGS/VPS27"/>
</dbReference>
<feature type="compositionally biased region" description="Polar residues" evidence="12">
    <location>
        <begin position="638"/>
        <end position="650"/>
    </location>
</feature>
<evidence type="ECO:0000256" key="8">
    <source>
        <dbReference type="ARBA" id="ARBA00022833"/>
    </source>
</evidence>
<keyword evidence="4" id="KW-0479">Metal-binding</keyword>
<feature type="compositionally biased region" description="Basic residues" evidence="12">
    <location>
        <begin position="240"/>
        <end position="252"/>
    </location>
</feature>
<dbReference type="FunCoup" id="A0A286UPZ0">
    <property type="interactions" value="93"/>
</dbReference>
<evidence type="ECO:0000256" key="11">
    <source>
        <dbReference type="PROSITE-ProRule" id="PRU00091"/>
    </source>
</evidence>
<organism evidence="15 16">
    <name type="scientific">Pyrrhoderma noxium</name>
    <dbReference type="NCBI Taxonomy" id="2282107"/>
    <lineage>
        <taxon>Eukaryota</taxon>
        <taxon>Fungi</taxon>
        <taxon>Dikarya</taxon>
        <taxon>Basidiomycota</taxon>
        <taxon>Agaricomycotina</taxon>
        <taxon>Agaricomycetes</taxon>
        <taxon>Hymenochaetales</taxon>
        <taxon>Hymenochaetaceae</taxon>
        <taxon>Pyrrhoderma</taxon>
    </lineage>
</organism>
<dbReference type="InterPro" id="IPR013083">
    <property type="entry name" value="Znf_RING/FYVE/PHD"/>
</dbReference>
<dbReference type="PROSITE" id="PS50330">
    <property type="entry name" value="UIM"/>
    <property type="match status" value="2"/>
</dbReference>
<dbReference type="GO" id="GO:0031623">
    <property type="term" value="P:receptor internalization"/>
    <property type="evidence" value="ECO:0007669"/>
    <property type="project" value="TreeGrafter"/>
</dbReference>
<dbReference type="GO" id="GO:0008270">
    <property type="term" value="F:zinc ion binding"/>
    <property type="evidence" value="ECO:0007669"/>
    <property type="project" value="UniProtKB-KW"/>
</dbReference>
<evidence type="ECO:0000256" key="12">
    <source>
        <dbReference type="SAM" id="MobiDB-lite"/>
    </source>
</evidence>